<name>A0A9N8YXA8_9GLOM</name>
<evidence type="ECO:0000313" key="2">
    <source>
        <dbReference type="EMBL" id="CAG8461837.1"/>
    </source>
</evidence>
<dbReference type="EMBL" id="CAJVPV010000535">
    <property type="protein sequence ID" value="CAG8461837.1"/>
    <property type="molecule type" value="Genomic_DNA"/>
</dbReference>
<evidence type="ECO:0000313" key="3">
    <source>
        <dbReference type="Proteomes" id="UP000789342"/>
    </source>
</evidence>
<dbReference type="Proteomes" id="UP000789342">
    <property type="component" value="Unassembled WGS sequence"/>
</dbReference>
<reference evidence="2" key="1">
    <citation type="submission" date="2021-06" db="EMBL/GenBank/DDBJ databases">
        <authorList>
            <person name="Kallberg Y."/>
            <person name="Tangrot J."/>
            <person name="Rosling A."/>
        </authorList>
    </citation>
    <scope>NUCLEOTIDE SEQUENCE</scope>
    <source>
        <strain evidence="2">CL551</strain>
    </source>
</reference>
<proteinExistence type="predicted"/>
<keyword evidence="3" id="KW-1185">Reference proteome</keyword>
<accession>A0A9N8YXA8</accession>
<comment type="caution">
    <text evidence="2">The sequence shown here is derived from an EMBL/GenBank/DDBJ whole genome shotgun (WGS) entry which is preliminary data.</text>
</comment>
<gene>
    <name evidence="2" type="ORF">AMORRO_LOCUS1433</name>
</gene>
<dbReference type="AlphaFoldDB" id="A0A9N8YXA8"/>
<feature type="compositionally biased region" description="Low complexity" evidence="1">
    <location>
        <begin position="168"/>
        <end position="193"/>
    </location>
</feature>
<sequence>MTFCVAPDGYIGRKLRVYDSCIFSCTLTKPSIYLYTKFFISTRLLNKKYPVFLGLRRDAIVATTPADSCDKDLDNLWAGRFIHEITKFDTTLGKRVDQNGGAVRKIEDYWDSIISEYKTVIQRSPGSKFARTKGAIPFRTRENDLRDIECIRYNREASSRKRKNKPVSQTLSSRSTYLSSPSRSPLPLSSLPQSPLPISPYLQLLSSPSPLR</sequence>
<evidence type="ECO:0000256" key="1">
    <source>
        <dbReference type="SAM" id="MobiDB-lite"/>
    </source>
</evidence>
<feature type="region of interest" description="Disordered" evidence="1">
    <location>
        <begin position="157"/>
        <end position="200"/>
    </location>
</feature>
<organism evidence="2 3">
    <name type="scientific">Acaulospora morrowiae</name>
    <dbReference type="NCBI Taxonomy" id="94023"/>
    <lineage>
        <taxon>Eukaryota</taxon>
        <taxon>Fungi</taxon>
        <taxon>Fungi incertae sedis</taxon>
        <taxon>Mucoromycota</taxon>
        <taxon>Glomeromycotina</taxon>
        <taxon>Glomeromycetes</taxon>
        <taxon>Diversisporales</taxon>
        <taxon>Acaulosporaceae</taxon>
        <taxon>Acaulospora</taxon>
    </lineage>
</organism>
<protein>
    <submittedName>
        <fullName evidence="2">6450_t:CDS:1</fullName>
    </submittedName>
</protein>